<organism evidence="1 2">
    <name type="scientific">Bacillus thuringiensis HD-789</name>
    <dbReference type="NCBI Taxonomy" id="1217737"/>
    <lineage>
        <taxon>Bacteria</taxon>
        <taxon>Bacillati</taxon>
        <taxon>Bacillota</taxon>
        <taxon>Bacilli</taxon>
        <taxon>Bacillales</taxon>
        <taxon>Bacillaceae</taxon>
        <taxon>Bacillus</taxon>
        <taxon>Bacillus cereus group</taxon>
    </lineage>
</organism>
<protein>
    <submittedName>
        <fullName evidence="1">Uncharacterized protein</fullName>
    </submittedName>
</protein>
<dbReference type="AlphaFoldDB" id="A0A9W3JPH5"/>
<dbReference type="KEGG" id="btn:BTF1_10860"/>
<evidence type="ECO:0000313" key="2">
    <source>
        <dbReference type="Proteomes" id="UP000005257"/>
    </source>
</evidence>
<name>A0A9W3JPH5_BACTU</name>
<sequence length="56" mass="6536">MVFYCFDFSLQSLKLEVKTFLDELASYVFVLRIVLGICTTHETNFAYDNRKGDVAY</sequence>
<dbReference type="EMBL" id="CP003763">
    <property type="protein sequence ID" value="AFQ26369.1"/>
    <property type="molecule type" value="Genomic_DNA"/>
</dbReference>
<dbReference type="RefSeq" id="WP_000232343.1">
    <property type="nucleotide sequence ID" value="NC_018508.1"/>
</dbReference>
<dbReference type="Proteomes" id="UP000005257">
    <property type="component" value="Chromosome"/>
</dbReference>
<accession>A0A9W3JPH5</accession>
<gene>
    <name evidence="1" type="ORF">BTF1_10860</name>
</gene>
<reference evidence="1 2" key="1">
    <citation type="journal article" date="2013" name="Genome Announc.">
        <title>Complete Genome Sequence of Bacillus thuringiensis Serovar Israelensis Strain HD-789.</title>
        <authorList>
            <person name="Doggett N.A."/>
            <person name="Stubben C.J."/>
            <person name="Chertkov O."/>
            <person name="Bruce D.C."/>
            <person name="Detter J.C."/>
            <person name="Johnson S.L."/>
            <person name="Han C.S."/>
        </authorList>
    </citation>
    <scope>NUCLEOTIDE SEQUENCE [LARGE SCALE GENOMIC DNA]</scope>
    <source>
        <strain evidence="1 2">HD-789</strain>
    </source>
</reference>
<proteinExistence type="predicted"/>
<evidence type="ECO:0000313" key="1">
    <source>
        <dbReference type="EMBL" id="AFQ26369.1"/>
    </source>
</evidence>